<dbReference type="EC" id="5.99.1.4" evidence="1"/>
<evidence type="ECO:0000313" key="3">
    <source>
        <dbReference type="EMBL" id="MDB1124965.1"/>
    </source>
</evidence>
<dbReference type="PANTHER" id="PTHR42943">
    <property type="entry name" value="GLUTATHIONE S-TRANSFERASE KAPPA"/>
    <property type="match status" value="1"/>
</dbReference>
<reference evidence="3 4" key="1">
    <citation type="submission" date="2023-01" db="EMBL/GenBank/DDBJ databases">
        <title>Vibrio sp. KJ40-1 sp.nov, isolated from marine algae.</title>
        <authorList>
            <person name="Butt M."/>
            <person name="Kim J.M.J."/>
            <person name="Jeon C.O.C."/>
        </authorList>
    </citation>
    <scope>NUCLEOTIDE SEQUENCE [LARGE SCALE GENOMIC DNA]</scope>
    <source>
        <strain evidence="3 4">KJ40-1</strain>
    </source>
</reference>
<comment type="catalytic activity">
    <reaction evidence="1">
        <text>2-hydroxychromene-2-carboxylate = (3E)-4-(2-hydroxyphenyl)-2-oxobut-3-enoate</text>
        <dbReference type="Rhea" id="RHEA:27401"/>
        <dbReference type="ChEBI" id="CHEBI:59350"/>
        <dbReference type="ChEBI" id="CHEBI:59353"/>
        <dbReference type="EC" id="5.99.1.4"/>
    </reaction>
</comment>
<dbReference type="GO" id="GO:0016853">
    <property type="term" value="F:isomerase activity"/>
    <property type="evidence" value="ECO:0007669"/>
    <property type="project" value="UniProtKB-KW"/>
</dbReference>
<dbReference type="PIRSF" id="PIRSF006386">
    <property type="entry name" value="HCCAis_GSTk"/>
    <property type="match status" value="1"/>
</dbReference>
<dbReference type="InterPro" id="IPR001853">
    <property type="entry name" value="DSBA-like_thioredoxin_dom"/>
</dbReference>
<dbReference type="CDD" id="cd03022">
    <property type="entry name" value="DsbA_HCCA_Iso"/>
    <property type="match status" value="1"/>
</dbReference>
<keyword evidence="1 3" id="KW-0413">Isomerase</keyword>
<dbReference type="PANTHER" id="PTHR42943:SF13">
    <property type="entry name" value="GLUTATHIONE S-TRANSFERASE KAPPA-RELATED"/>
    <property type="match status" value="1"/>
</dbReference>
<dbReference type="EMBL" id="JAQLOI010000003">
    <property type="protein sequence ID" value="MDB1124965.1"/>
    <property type="molecule type" value="Genomic_DNA"/>
</dbReference>
<proteinExistence type="inferred from homology"/>
<dbReference type="InterPro" id="IPR036249">
    <property type="entry name" value="Thioredoxin-like_sf"/>
</dbReference>
<dbReference type="Gene3D" id="3.40.30.10">
    <property type="entry name" value="Glutaredoxin"/>
    <property type="match status" value="1"/>
</dbReference>
<evidence type="ECO:0000313" key="4">
    <source>
        <dbReference type="Proteomes" id="UP001210678"/>
    </source>
</evidence>
<accession>A0ABT4YUD8</accession>
<organism evidence="3 4">
    <name type="scientific">Vibrio algarum</name>
    <dbReference type="NCBI Taxonomy" id="3020714"/>
    <lineage>
        <taxon>Bacteria</taxon>
        <taxon>Pseudomonadati</taxon>
        <taxon>Pseudomonadota</taxon>
        <taxon>Gammaproteobacteria</taxon>
        <taxon>Vibrionales</taxon>
        <taxon>Vibrionaceae</taxon>
        <taxon>Vibrio</taxon>
    </lineage>
</organism>
<gene>
    <name evidence="3" type="ORF">PGX00_15510</name>
</gene>
<keyword evidence="4" id="KW-1185">Reference proteome</keyword>
<protein>
    <recommendedName>
        <fullName evidence="1">2-hydroxychromene-2-carboxylate isomerase</fullName>
        <ecNumber evidence="1">5.99.1.4</ecNumber>
    </recommendedName>
</protein>
<dbReference type="RefSeq" id="WP_272138237.1">
    <property type="nucleotide sequence ID" value="NZ_JAQLOI010000003.1"/>
</dbReference>
<dbReference type="InterPro" id="IPR014440">
    <property type="entry name" value="HCCAis_GSTk"/>
</dbReference>
<dbReference type="Pfam" id="PF01323">
    <property type="entry name" value="DSBA"/>
    <property type="match status" value="1"/>
</dbReference>
<sequence>MSKTINYYFTSISPFTYLGHSLLLQTSEKANAKIHYKPVILGQIFAVNGTLPLGERSNSRQAYRLVELTRWSVKRSLPLILKPAFFPTNPALADKCVIALQESGISAGKFANVVMAACWSQEKNISEETVIHDILTELKFDADTIMTKAKTDEVQSIYEANTAEAIEKSVLGVPAYYFNGEQFWGQDRLELLKDALSK</sequence>
<name>A0ABT4YUD8_9VIBR</name>
<dbReference type="InterPro" id="IPR051924">
    <property type="entry name" value="GST_Kappa/NadH"/>
</dbReference>
<feature type="domain" description="DSBA-like thioredoxin" evidence="2">
    <location>
        <begin position="4"/>
        <end position="196"/>
    </location>
</feature>
<dbReference type="InterPro" id="IPR044087">
    <property type="entry name" value="NahD-like"/>
</dbReference>
<evidence type="ECO:0000256" key="1">
    <source>
        <dbReference type="PIRNR" id="PIRNR006386"/>
    </source>
</evidence>
<dbReference type="Proteomes" id="UP001210678">
    <property type="component" value="Unassembled WGS sequence"/>
</dbReference>
<comment type="caution">
    <text evidence="3">The sequence shown here is derived from an EMBL/GenBank/DDBJ whole genome shotgun (WGS) entry which is preliminary data.</text>
</comment>
<dbReference type="SUPFAM" id="SSF52833">
    <property type="entry name" value="Thioredoxin-like"/>
    <property type="match status" value="1"/>
</dbReference>
<comment type="similarity">
    <text evidence="1">Belongs to the GST superfamily. NadH family.</text>
</comment>
<evidence type="ECO:0000259" key="2">
    <source>
        <dbReference type="Pfam" id="PF01323"/>
    </source>
</evidence>